<gene>
    <name evidence="2" type="ORF">FB459_2671</name>
</gene>
<accession>A0A542EII1</accession>
<reference evidence="2 3" key="1">
    <citation type="submission" date="2019-06" db="EMBL/GenBank/DDBJ databases">
        <title>Sequencing the genomes of 1000 actinobacteria strains.</title>
        <authorList>
            <person name="Klenk H.-P."/>
        </authorList>
    </citation>
    <scope>NUCLEOTIDE SEQUENCE [LARGE SCALE GENOMIC DNA]</scope>
    <source>
        <strain evidence="2 3">DSM 19828</strain>
    </source>
</reference>
<dbReference type="RefSeq" id="WP_141928798.1">
    <property type="nucleotide sequence ID" value="NZ_BAABCI010000020.1"/>
</dbReference>
<dbReference type="GO" id="GO:0003677">
    <property type="term" value="F:DNA binding"/>
    <property type="evidence" value="ECO:0007669"/>
    <property type="project" value="InterPro"/>
</dbReference>
<dbReference type="Proteomes" id="UP000320806">
    <property type="component" value="Unassembled WGS sequence"/>
</dbReference>
<proteinExistence type="predicted"/>
<organism evidence="2 3">
    <name type="scientific">Yimella lutea</name>
    <dbReference type="NCBI Taxonomy" id="587872"/>
    <lineage>
        <taxon>Bacteria</taxon>
        <taxon>Bacillati</taxon>
        <taxon>Actinomycetota</taxon>
        <taxon>Actinomycetes</taxon>
        <taxon>Micrococcales</taxon>
        <taxon>Dermacoccaceae</taxon>
        <taxon>Yimella</taxon>
    </lineage>
</organism>
<dbReference type="EMBL" id="VFMO01000001">
    <property type="protein sequence ID" value="TQJ15142.1"/>
    <property type="molecule type" value="Genomic_DNA"/>
</dbReference>
<evidence type="ECO:0000313" key="2">
    <source>
        <dbReference type="EMBL" id="TQJ15142.1"/>
    </source>
</evidence>
<name>A0A542EII1_9MICO</name>
<dbReference type="InterPro" id="IPR010093">
    <property type="entry name" value="SinI_DNA-bd"/>
</dbReference>
<protein>
    <submittedName>
        <fullName evidence="2">Excisionase family DNA binding protein</fullName>
    </submittedName>
</protein>
<comment type="caution">
    <text evidence="2">The sequence shown here is derived from an EMBL/GenBank/DDBJ whole genome shotgun (WGS) entry which is preliminary data.</text>
</comment>
<dbReference type="AlphaFoldDB" id="A0A542EII1"/>
<dbReference type="OrthoDB" id="3237625at2"/>
<keyword evidence="3" id="KW-1185">Reference proteome</keyword>
<sequence length="163" mass="19052">MDSRHLMTTGEVSKVLGSSRQHVVDLCERGEINFVRVGKHRRVPESEVLRITRVNRPVDRDSVRSLWLHRVVLGHLMQRPEEVMESSRKVLERRLSKSDYPGSPRPYYERWLEILDSGVERVSEVLVDRSEEGCVLRSCSPFTGVISEREREQTLQSFRRSYS</sequence>
<evidence type="ECO:0000259" key="1">
    <source>
        <dbReference type="Pfam" id="PF12728"/>
    </source>
</evidence>
<dbReference type="InterPro" id="IPR041657">
    <property type="entry name" value="HTH_17"/>
</dbReference>
<dbReference type="NCBIfam" id="TIGR01764">
    <property type="entry name" value="excise"/>
    <property type="match status" value="1"/>
</dbReference>
<feature type="domain" description="Helix-turn-helix" evidence="1">
    <location>
        <begin position="6"/>
        <end position="50"/>
    </location>
</feature>
<evidence type="ECO:0000313" key="3">
    <source>
        <dbReference type="Proteomes" id="UP000320806"/>
    </source>
</evidence>
<dbReference type="Pfam" id="PF12728">
    <property type="entry name" value="HTH_17"/>
    <property type="match status" value="1"/>
</dbReference>